<organism evidence="8 9">
    <name type="scientific">Pandoraea pulmonicola</name>
    <dbReference type="NCBI Taxonomy" id="93221"/>
    <lineage>
        <taxon>Bacteria</taxon>
        <taxon>Pseudomonadati</taxon>
        <taxon>Pseudomonadota</taxon>
        <taxon>Betaproteobacteria</taxon>
        <taxon>Burkholderiales</taxon>
        <taxon>Burkholderiaceae</taxon>
        <taxon>Pandoraea</taxon>
    </lineage>
</organism>
<evidence type="ECO:0000256" key="5">
    <source>
        <dbReference type="ARBA" id="ARBA00023163"/>
    </source>
</evidence>
<dbReference type="SUPFAM" id="SSF46785">
    <property type="entry name" value="Winged helix' DNA-binding domain"/>
    <property type="match status" value="1"/>
</dbReference>
<dbReference type="InterPro" id="IPR036390">
    <property type="entry name" value="WH_DNA-bd_sf"/>
</dbReference>
<keyword evidence="2" id="KW-0663">Pyridoxal phosphate</keyword>
<evidence type="ECO:0000313" key="8">
    <source>
        <dbReference type="EMBL" id="SUA92043.1"/>
    </source>
</evidence>
<dbReference type="InterPro" id="IPR015421">
    <property type="entry name" value="PyrdxlP-dep_Trfase_major"/>
</dbReference>
<keyword evidence="3" id="KW-0805">Transcription regulation</keyword>
<dbReference type="Gene3D" id="1.10.10.10">
    <property type="entry name" value="Winged helix-like DNA-binding domain superfamily/Winged helix DNA-binding domain"/>
    <property type="match status" value="1"/>
</dbReference>
<comment type="similarity">
    <text evidence="1">In the C-terminal section; belongs to the class-I pyridoxal-phosphate-dependent aminotransferase family.</text>
</comment>
<evidence type="ECO:0000256" key="1">
    <source>
        <dbReference type="ARBA" id="ARBA00005384"/>
    </source>
</evidence>
<dbReference type="Gene3D" id="3.90.1150.10">
    <property type="entry name" value="Aspartate Aminotransferase, domain 1"/>
    <property type="match status" value="1"/>
</dbReference>
<sequence length="540" mass="58448">MSDDLRMEAATPTAPAISAATPATTAAPPLDGADVARPAASTPTAPTARASGAGAQSGHSERTPLYRQLADHYRRAIEAGTLAPGDRMPSVRVLMERHQVSLSTALQTCRHLEAQGVLEARPRSGYFVRTPARASLALVDEPREWVPDLAQYVGINQRVSSILARGLQANVKVNFAVAHGSASLYPVAELRQATIRALRDHPMLYGEPPPGGGEPRFRAAIARRALEARMSINPDEIVVTHGCIEAINLALRAVASAGDVVAVESPTYYALLQTLESMGIRALEIPTSPQTGISLEALDLASQTYDNIKAVIVVPHFQNPLGSVMPDAHKARLVAWAESRGIAIIEDDTYSALGDDDNIPAAIRSWDTTGNVIHCASLHKTMAPGMRLGWIAGGKWQWRVEMLKYAQTRPNEALAQIAMGEFMDSPRYDRHLRRLRAQLREHRAAMADAIATYFPAGTRLTLPAGGLSLWVEMPGGVSSEQLFDAALAKGIRVAPGSLFSNSTRYDHFLRVNGGQPFTREVERAVRTLANEVVRLLDVKR</sequence>
<dbReference type="GO" id="GO:0003700">
    <property type="term" value="F:DNA-binding transcription factor activity"/>
    <property type="evidence" value="ECO:0007669"/>
    <property type="project" value="InterPro"/>
</dbReference>
<dbReference type="InterPro" id="IPR015424">
    <property type="entry name" value="PyrdxlP-dep_Trfase"/>
</dbReference>
<dbReference type="PROSITE" id="PS50949">
    <property type="entry name" value="HTH_GNTR"/>
    <property type="match status" value="1"/>
</dbReference>
<evidence type="ECO:0000313" key="9">
    <source>
        <dbReference type="Proteomes" id="UP000254589"/>
    </source>
</evidence>
<dbReference type="PANTHER" id="PTHR46577:SF1">
    <property type="entry name" value="HTH-TYPE TRANSCRIPTIONAL REGULATORY PROTEIN GABR"/>
    <property type="match status" value="1"/>
</dbReference>
<feature type="region of interest" description="Disordered" evidence="6">
    <location>
        <begin position="1"/>
        <end position="62"/>
    </location>
</feature>
<dbReference type="InterPro" id="IPR051446">
    <property type="entry name" value="HTH_trans_reg/aminotransferase"/>
</dbReference>
<dbReference type="Pfam" id="PF00155">
    <property type="entry name" value="Aminotran_1_2"/>
    <property type="match status" value="1"/>
</dbReference>
<dbReference type="Gene3D" id="3.40.640.10">
    <property type="entry name" value="Type I PLP-dependent aspartate aminotransferase-like (Major domain)"/>
    <property type="match status" value="1"/>
</dbReference>
<dbReference type="InterPro" id="IPR000524">
    <property type="entry name" value="Tscrpt_reg_HTH_GntR"/>
</dbReference>
<evidence type="ECO:0000256" key="3">
    <source>
        <dbReference type="ARBA" id="ARBA00023015"/>
    </source>
</evidence>
<dbReference type="InterPro" id="IPR015422">
    <property type="entry name" value="PyrdxlP-dep_Trfase_small"/>
</dbReference>
<comment type="caution">
    <text evidence="8">The sequence shown here is derived from an EMBL/GenBank/DDBJ whole genome shotgun (WGS) entry which is preliminary data.</text>
</comment>
<dbReference type="SMART" id="SM00345">
    <property type="entry name" value="HTH_GNTR"/>
    <property type="match status" value="1"/>
</dbReference>
<dbReference type="GO" id="GO:0030170">
    <property type="term" value="F:pyridoxal phosphate binding"/>
    <property type="evidence" value="ECO:0007669"/>
    <property type="project" value="InterPro"/>
</dbReference>
<feature type="compositionally biased region" description="Low complexity" evidence="6">
    <location>
        <begin position="36"/>
        <end position="54"/>
    </location>
</feature>
<feature type="compositionally biased region" description="Low complexity" evidence="6">
    <location>
        <begin position="9"/>
        <end position="29"/>
    </location>
</feature>
<evidence type="ECO:0000256" key="2">
    <source>
        <dbReference type="ARBA" id="ARBA00022898"/>
    </source>
</evidence>
<dbReference type="InterPro" id="IPR004839">
    <property type="entry name" value="Aminotransferase_I/II_large"/>
</dbReference>
<dbReference type="PANTHER" id="PTHR46577">
    <property type="entry name" value="HTH-TYPE TRANSCRIPTIONAL REGULATORY PROTEIN GABR"/>
    <property type="match status" value="1"/>
</dbReference>
<accession>A0AAJ4ZEY0</accession>
<protein>
    <submittedName>
        <fullName evidence="8">Uncharacterized HTH-type transcriptional regulator yjiR</fullName>
    </submittedName>
</protein>
<dbReference type="Proteomes" id="UP000254589">
    <property type="component" value="Unassembled WGS sequence"/>
</dbReference>
<evidence type="ECO:0000259" key="7">
    <source>
        <dbReference type="PROSITE" id="PS50949"/>
    </source>
</evidence>
<evidence type="ECO:0000256" key="6">
    <source>
        <dbReference type="SAM" id="MobiDB-lite"/>
    </source>
</evidence>
<dbReference type="InterPro" id="IPR036388">
    <property type="entry name" value="WH-like_DNA-bd_sf"/>
</dbReference>
<dbReference type="GO" id="GO:0003677">
    <property type="term" value="F:DNA binding"/>
    <property type="evidence" value="ECO:0007669"/>
    <property type="project" value="UniProtKB-KW"/>
</dbReference>
<gene>
    <name evidence="8" type="primary">yjiR_2</name>
    <name evidence="8" type="ORF">NCTC13159_03564</name>
</gene>
<dbReference type="CDD" id="cd07377">
    <property type="entry name" value="WHTH_GntR"/>
    <property type="match status" value="1"/>
</dbReference>
<name>A0AAJ4ZEY0_PANPU</name>
<dbReference type="SUPFAM" id="SSF53383">
    <property type="entry name" value="PLP-dependent transferases"/>
    <property type="match status" value="1"/>
</dbReference>
<reference evidence="8 9" key="1">
    <citation type="submission" date="2018-06" db="EMBL/GenBank/DDBJ databases">
        <authorList>
            <consortium name="Pathogen Informatics"/>
            <person name="Doyle S."/>
        </authorList>
    </citation>
    <scope>NUCLEOTIDE SEQUENCE [LARGE SCALE GENOMIC DNA]</scope>
    <source>
        <strain evidence="8 9">NCTC13159</strain>
    </source>
</reference>
<dbReference type="EMBL" id="UGSJ01000001">
    <property type="protein sequence ID" value="SUA92043.1"/>
    <property type="molecule type" value="Genomic_DNA"/>
</dbReference>
<dbReference type="CDD" id="cd00609">
    <property type="entry name" value="AAT_like"/>
    <property type="match status" value="1"/>
</dbReference>
<keyword evidence="5" id="KW-0804">Transcription</keyword>
<dbReference type="AlphaFoldDB" id="A0AAJ4ZEY0"/>
<proteinExistence type="inferred from homology"/>
<keyword evidence="4" id="KW-0238">DNA-binding</keyword>
<evidence type="ECO:0000256" key="4">
    <source>
        <dbReference type="ARBA" id="ARBA00023125"/>
    </source>
</evidence>
<feature type="domain" description="HTH gntR-type" evidence="7">
    <location>
        <begin position="63"/>
        <end position="131"/>
    </location>
</feature>
<dbReference type="Pfam" id="PF00392">
    <property type="entry name" value="GntR"/>
    <property type="match status" value="1"/>
</dbReference>